<feature type="compositionally biased region" description="Low complexity" evidence="1">
    <location>
        <begin position="319"/>
        <end position="337"/>
    </location>
</feature>
<dbReference type="PANTHER" id="PTHR31949">
    <property type="entry name" value="GASTRIC MUCIN-LIKE PROTEIN"/>
    <property type="match status" value="1"/>
</dbReference>
<organism evidence="2 3">
    <name type="scientific">Actinidia chinensis var. chinensis</name>
    <name type="common">Chinese soft-hair kiwi</name>
    <dbReference type="NCBI Taxonomy" id="1590841"/>
    <lineage>
        <taxon>Eukaryota</taxon>
        <taxon>Viridiplantae</taxon>
        <taxon>Streptophyta</taxon>
        <taxon>Embryophyta</taxon>
        <taxon>Tracheophyta</taxon>
        <taxon>Spermatophyta</taxon>
        <taxon>Magnoliopsida</taxon>
        <taxon>eudicotyledons</taxon>
        <taxon>Gunneridae</taxon>
        <taxon>Pentapetalae</taxon>
        <taxon>asterids</taxon>
        <taxon>Ericales</taxon>
        <taxon>Actinidiaceae</taxon>
        <taxon>Actinidia</taxon>
    </lineage>
</organism>
<feature type="compositionally biased region" description="Polar residues" evidence="1">
    <location>
        <begin position="265"/>
        <end position="280"/>
    </location>
</feature>
<name>A0A2R6R8C9_ACTCC</name>
<reference evidence="3" key="2">
    <citation type="journal article" date="2018" name="BMC Genomics">
        <title>A manually annotated Actinidia chinensis var. chinensis (kiwifruit) genome highlights the challenges associated with draft genomes and gene prediction in plants.</title>
        <authorList>
            <person name="Pilkington S.M."/>
            <person name="Crowhurst R."/>
            <person name="Hilario E."/>
            <person name="Nardozza S."/>
            <person name="Fraser L."/>
            <person name="Peng Y."/>
            <person name="Gunaseelan K."/>
            <person name="Simpson R."/>
            <person name="Tahir J."/>
            <person name="Deroles S.C."/>
            <person name="Templeton K."/>
            <person name="Luo Z."/>
            <person name="Davy M."/>
            <person name="Cheng C."/>
            <person name="McNeilage M."/>
            <person name="Scaglione D."/>
            <person name="Liu Y."/>
            <person name="Zhang Q."/>
            <person name="Datson P."/>
            <person name="De Silva N."/>
            <person name="Gardiner S.E."/>
            <person name="Bassett H."/>
            <person name="Chagne D."/>
            <person name="McCallum J."/>
            <person name="Dzierzon H."/>
            <person name="Deng C."/>
            <person name="Wang Y.Y."/>
            <person name="Barron L."/>
            <person name="Manako K."/>
            <person name="Bowen J."/>
            <person name="Foster T.M."/>
            <person name="Erridge Z.A."/>
            <person name="Tiffin H."/>
            <person name="Waite C.N."/>
            <person name="Davies K.M."/>
            <person name="Grierson E.P."/>
            <person name="Laing W.A."/>
            <person name="Kirk R."/>
            <person name="Chen X."/>
            <person name="Wood M."/>
            <person name="Montefiori M."/>
            <person name="Brummell D.A."/>
            <person name="Schwinn K.E."/>
            <person name="Catanach A."/>
            <person name="Fullerton C."/>
            <person name="Li D."/>
            <person name="Meiyalaghan S."/>
            <person name="Nieuwenhuizen N."/>
            <person name="Read N."/>
            <person name="Prakash R."/>
            <person name="Hunter D."/>
            <person name="Zhang H."/>
            <person name="McKenzie M."/>
            <person name="Knabel M."/>
            <person name="Harris A."/>
            <person name="Allan A.C."/>
            <person name="Gleave A."/>
            <person name="Chen A."/>
            <person name="Janssen B.J."/>
            <person name="Plunkett B."/>
            <person name="Ampomah-Dwamena C."/>
            <person name="Voogd C."/>
            <person name="Leif D."/>
            <person name="Lafferty D."/>
            <person name="Souleyre E.J.F."/>
            <person name="Varkonyi-Gasic E."/>
            <person name="Gambi F."/>
            <person name="Hanley J."/>
            <person name="Yao J.L."/>
            <person name="Cheung J."/>
            <person name="David K.M."/>
            <person name="Warren B."/>
            <person name="Marsh K."/>
            <person name="Snowden K.C."/>
            <person name="Lin-Wang K."/>
            <person name="Brian L."/>
            <person name="Martinez-Sanchez M."/>
            <person name="Wang M."/>
            <person name="Ileperuma N."/>
            <person name="Macnee N."/>
            <person name="Campin R."/>
            <person name="McAtee P."/>
            <person name="Drummond R.S.M."/>
            <person name="Espley R.V."/>
            <person name="Ireland H.S."/>
            <person name="Wu R."/>
            <person name="Atkinson R.G."/>
            <person name="Karunairetnam S."/>
            <person name="Bulley S."/>
            <person name="Chunkath S."/>
            <person name="Hanley Z."/>
            <person name="Storey R."/>
            <person name="Thrimawithana A.H."/>
            <person name="Thomson S."/>
            <person name="David C."/>
            <person name="Testolin R."/>
            <person name="Huang H."/>
            <person name="Hellens R.P."/>
            <person name="Schaffer R.J."/>
        </authorList>
    </citation>
    <scope>NUCLEOTIDE SEQUENCE [LARGE SCALE GENOMIC DNA]</scope>
    <source>
        <strain evidence="3">cv. Red5</strain>
    </source>
</reference>
<dbReference type="OrthoDB" id="1929779at2759"/>
<feature type="compositionally biased region" description="Polar residues" evidence="1">
    <location>
        <begin position="125"/>
        <end position="205"/>
    </location>
</feature>
<dbReference type="PANTHER" id="PTHR31949:SF15">
    <property type="entry name" value="ENDOCHITINASE A-LIKE ISOFORM X1"/>
    <property type="match status" value="1"/>
</dbReference>
<dbReference type="Gramene" id="PSS23815">
    <property type="protein sequence ID" value="PSS23815"/>
    <property type="gene ID" value="CEY00_Acc08640"/>
</dbReference>
<dbReference type="GO" id="GO:0055028">
    <property type="term" value="C:cortical microtubule"/>
    <property type="evidence" value="ECO:0007669"/>
    <property type="project" value="TreeGrafter"/>
</dbReference>
<dbReference type="InParanoid" id="A0A2R6R8C9"/>
<evidence type="ECO:0000256" key="1">
    <source>
        <dbReference type="SAM" id="MobiDB-lite"/>
    </source>
</evidence>
<evidence type="ECO:0000313" key="3">
    <source>
        <dbReference type="Proteomes" id="UP000241394"/>
    </source>
</evidence>
<feature type="compositionally biased region" description="Low complexity" evidence="1">
    <location>
        <begin position="206"/>
        <end position="218"/>
    </location>
</feature>
<evidence type="ECO:0000313" key="2">
    <source>
        <dbReference type="EMBL" id="PSS23815.1"/>
    </source>
</evidence>
<feature type="region of interest" description="Disordered" evidence="1">
    <location>
        <begin position="481"/>
        <end position="543"/>
    </location>
</feature>
<dbReference type="Proteomes" id="UP000241394">
    <property type="component" value="Chromosome LG8"/>
</dbReference>
<gene>
    <name evidence="2" type="ORF">CEY00_Acc08640</name>
</gene>
<accession>A0A2R6R8C9</accession>
<feature type="compositionally biased region" description="Low complexity" evidence="1">
    <location>
        <begin position="415"/>
        <end position="426"/>
    </location>
</feature>
<feature type="region of interest" description="Disordered" evidence="1">
    <location>
        <begin position="405"/>
        <end position="435"/>
    </location>
</feature>
<dbReference type="AlphaFoldDB" id="A0A2R6R8C9"/>
<dbReference type="STRING" id="1590841.A0A2R6R8C9"/>
<keyword evidence="3" id="KW-1185">Reference proteome</keyword>
<feature type="region of interest" description="Disordered" evidence="1">
    <location>
        <begin position="43"/>
        <end position="66"/>
    </location>
</feature>
<proteinExistence type="predicted"/>
<reference evidence="2 3" key="1">
    <citation type="submission" date="2017-07" db="EMBL/GenBank/DDBJ databases">
        <title>An improved, manually edited Actinidia chinensis var. chinensis (kiwifruit) genome highlights the challenges associated with draft genomes and gene prediction in plants.</title>
        <authorList>
            <person name="Pilkington S."/>
            <person name="Crowhurst R."/>
            <person name="Hilario E."/>
            <person name="Nardozza S."/>
            <person name="Fraser L."/>
            <person name="Peng Y."/>
            <person name="Gunaseelan K."/>
            <person name="Simpson R."/>
            <person name="Tahir J."/>
            <person name="Deroles S."/>
            <person name="Templeton K."/>
            <person name="Luo Z."/>
            <person name="Davy M."/>
            <person name="Cheng C."/>
            <person name="Mcneilage M."/>
            <person name="Scaglione D."/>
            <person name="Liu Y."/>
            <person name="Zhang Q."/>
            <person name="Datson P."/>
            <person name="De Silva N."/>
            <person name="Gardiner S."/>
            <person name="Bassett H."/>
            <person name="Chagne D."/>
            <person name="Mccallum J."/>
            <person name="Dzierzon H."/>
            <person name="Deng C."/>
            <person name="Wang Y.-Y."/>
            <person name="Barron N."/>
            <person name="Manako K."/>
            <person name="Bowen J."/>
            <person name="Foster T."/>
            <person name="Erridge Z."/>
            <person name="Tiffin H."/>
            <person name="Waite C."/>
            <person name="Davies K."/>
            <person name="Grierson E."/>
            <person name="Laing W."/>
            <person name="Kirk R."/>
            <person name="Chen X."/>
            <person name="Wood M."/>
            <person name="Montefiori M."/>
            <person name="Brummell D."/>
            <person name="Schwinn K."/>
            <person name="Catanach A."/>
            <person name="Fullerton C."/>
            <person name="Li D."/>
            <person name="Meiyalaghan S."/>
            <person name="Nieuwenhuizen N."/>
            <person name="Read N."/>
            <person name="Prakash R."/>
            <person name="Hunter D."/>
            <person name="Zhang H."/>
            <person name="Mckenzie M."/>
            <person name="Knabel M."/>
            <person name="Harris A."/>
            <person name="Allan A."/>
            <person name="Chen A."/>
            <person name="Janssen B."/>
            <person name="Plunkett B."/>
            <person name="Dwamena C."/>
            <person name="Voogd C."/>
            <person name="Leif D."/>
            <person name="Lafferty D."/>
            <person name="Souleyre E."/>
            <person name="Varkonyi-Gasic E."/>
            <person name="Gambi F."/>
            <person name="Hanley J."/>
            <person name="Yao J.-L."/>
            <person name="Cheung J."/>
            <person name="David K."/>
            <person name="Warren B."/>
            <person name="Marsh K."/>
            <person name="Snowden K."/>
            <person name="Lin-Wang K."/>
            <person name="Brian L."/>
            <person name="Martinez-Sanchez M."/>
            <person name="Wang M."/>
            <person name="Ileperuma N."/>
            <person name="Macnee N."/>
            <person name="Campin R."/>
            <person name="Mcatee P."/>
            <person name="Drummond R."/>
            <person name="Espley R."/>
            <person name="Ireland H."/>
            <person name="Wu R."/>
            <person name="Atkinson R."/>
            <person name="Karunairetnam S."/>
            <person name="Bulley S."/>
            <person name="Chunkath S."/>
            <person name="Hanley Z."/>
            <person name="Storey R."/>
            <person name="Thrimawithana A."/>
            <person name="Thomson S."/>
            <person name="David C."/>
            <person name="Testolin R."/>
        </authorList>
    </citation>
    <scope>NUCLEOTIDE SEQUENCE [LARGE SCALE GENOMIC DNA]</scope>
    <source>
        <strain evidence="3">cv. Red5</strain>
        <tissue evidence="2">Young leaf</tissue>
    </source>
</reference>
<protein>
    <submittedName>
        <fullName evidence="2">Protein like</fullName>
    </submittedName>
</protein>
<feature type="compositionally biased region" description="Polar residues" evidence="1">
    <location>
        <begin position="481"/>
        <end position="511"/>
    </location>
</feature>
<comment type="caution">
    <text evidence="2">The sequence shown here is derived from an EMBL/GenBank/DDBJ whole genome shotgun (WGS) entry which is preliminary data.</text>
</comment>
<feature type="region of interest" description="Disordered" evidence="1">
    <location>
        <begin position="104"/>
        <end position="374"/>
    </location>
</feature>
<feature type="compositionally biased region" description="Low complexity" evidence="1">
    <location>
        <begin position="281"/>
        <end position="298"/>
    </location>
</feature>
<sequence length="543" mass="58378">MVMKEKDDDLALFLEMRSREKERNDFLLQSSDDFDDRLGFEQDSDPIFKTTPTLPAHKTRADEFLNSENDKTDYDWLVKPPGAPLFPSLEMEPKKTSMSWIGISNGCRAAPKSTPDNNPAEPVLSTGSNPSIAANRRPSSSGGLTSTQNGRPTIPSTAKPSRPSSPSLRATLPTTAKPSRPSSPSLQATLPTTAKPSRLSTPNSRATLPTTMPTALATSRSTKPIAPPVRSLTPTRSIIRSSTPTRSITRSSTPTTRPSEPAASKPTSRSAIPTRRQSTPHSIISTSDSTCHSSLTSSVPKTFKNVPSQGISKASVPERPASAPRGRPRAPSARPSSIEAKPNSRPRRQSCSPSRGRAPNGGVHKSRSSVLAMSRAHATGCEEVNPVLIGTKMVERVVNMRKLVPPKEDDHISKHSSASLGKSLSSQETPGFGRTLSKKSFDMALRHMDIRRSIPGNLRPLVTSIPASAVYSVRSGSTKSMTVSLSDSPLATSSNASSEPSINNNSHYSESSEFENNDFGNNRGRYHPGLPHDVGSGRLVMPR</sequence>
<dbReference type="GO" id="GO:0043622">
    <property type="term" value="P:cortical microtubule organization"/>
    <property type="evidence" value="ECO:0007669"/>
    <property type="project" value="TreeGrafter"/>
</dbReference>
<feature type="compositionally biased region" description="Low complexity" evidence="1">
    <location>
        <begin position="230"/>
        <end position="259"/>
    </location>
</feature>
<dbReference type="EMBL" id="NKQK01000008">
    <property type="protein sequence ID" value="PSS23815.1"/>
    <property type="molecule type" value="Genomic_DNA"/>
</dbReference>
<dbReference type="OMA" id="HATGCEE"/>